<dbReference type="EMBL" id="JAIZAY010000002">
    <property type="protein sequence ID" value="KAJ8047379.1"/>
    <property type="molecule type" value="Genomic_DNA"/>
</dbReference>
<feature type="domain" description="ZZ-type" evidence="6">
    <location>
        <begin position="854"/>
        <end position="905"/>
    </location>
</feature>
<protein>
    <submittedName>
        <fullName evidence="8">NLR family CARD domain-containing protein 4</fullName>
    </submittedName>
</protein>
<dbReference type="SUPFAM" id="SSF47986">
    <property type="entry name" value="DEATH domain"/>
    <property type="match status" value="1"/>
</dbReference>
<feature type="domain" description="ZZ-type" evidence="6">
    <location>
        <begin position="1435"/>
        <end position="1486"/>
    </location>
</feature>
<feature type="domain" description="ZZ-type" evidence="6">
    <location>
        <begin position="960"/>
        <end position="1011"/>
    </location>
</feature>
<evidence type="ECO:0000259" key="6">
    <source>
        <dbReference type="PROSITE" id="PS50135"/>
    </source>
</evidence>
<gene>
    <name evidence="8" type="ORF">HOLleu_06364</name>
</gene>
<dbReference type="SUPFAM" id="SSF52540">
    <property type="entry name" value="P-loop containing nucleoside triphosphate hydrolases"/>
    <property type="match status" value="1"/>
</dbReference>
<keyword evidence="9" id="KW-1185">Reference proteome</keyword>
<feature type="domain" description="ZZ-type" evidence="6">
    <location>
        <begin position="1170"/>
        <end position="1221"/>
    </location>
</feature>
<feature type="domain" description="ZZ-type" evidence="6">
    <location>
        <begin position="1488"/>
        <end position="1539"/>
    </location>
</feature>
<dbReference type="InterPro" id="IPR043145">
    <property type="entry name" value="Znf_ZZ_sf"/>
</dbReference>
<evidence type="ECO:0000256" key="3">
    <source>
        <dbReference type="ARBA" id="ARBA00022833"/>
    </source>
</evidence>
<evidence type="ECO:0000313" key="8">
    <source>
        <dbReference type="EMBL" id="KAJ8047379.1"/>
    </source>
</evidence>
<dbReference type="GO" id="GO:0007165">
    <property type="term" value="P:signal transduction"/>
    <property type="evidence" value="ECO:0007669"/>
    <property type="project" value="InterPro"/>
</dbReference>
<dbReference type="SUPFAM" id="SSF57850">
    <property type="entry name" value="RING/U-box"/>
    <property type="match status" value="18"/>
</dbReference>
<accession>A0A9Q1CMR3</accession>
<dbReference type="GO" id="GO:0000407">
    <property type="term" value="C:phagophore assembly site"/>
    <property type="evidence" value="ECO:0007669"/>
    <property type="project" value="TreeGrafter"/>
</dbReference>
<feature type="domain" description="ZZ-type" evidence="6">
    <location>
        <begin position="1541"/>
        <end position="1592"/>
    </location>
</feature>
<dbReference type="GO" id="GO:0008270">
    <property type="term" value="F:zinc ion binding"/>
    <property type="evidence" value="ECO:0007669"/>
    <property type="project" value="UniProtKB-KW"/>
</dbReference>
<dbReference type="GO" id="GO:0016236">
    <property type="term" value="P:macroautophagy"/>
    <property type="evidence" value="ECO:0007669"/>
    <property type="project" value="TreeGrafter"/>
</dbReference>
<feature type="domain" description="ZZ-type" evidence="6">
    <location>
        <begin position="1276"/>
        <end position="1327"/>
    </location>
</feature>
<feature type="domain" description="ZZ-type" evidence="6">
    <location>
        <begin position="1223"/>
        <end position="1277"/>
    </location>
</feature>
<evidence type="ECO:0000256" key="1">
    <source>
        <dbReference type="ARBA" id="ARBA00022723"/>
    </source>
</evidence>
<organism evidence="8 9">
    <name type="scientific">Holothuria leucospilota</name>
    <name type="common">Black long sea cucumber</name>
    <name type="synonym">Mertensiothuria leucospilota</name>
    <dbReference type="NCBI Taxonomy" id="206669"/>
    <lineage>
        <taxon>Eukaryota</taxon>
        <taxon>Metazoa</taxon>
        <taxon>Echinodermata</taxon>
        <taxon>Eleutherozoa</taxon>
        <taxon>Echinozoa</taxon>
        <taxon>Holothuroidea</taxon>
        <taxon>Aspidochirotacea</taxon>
        <taxon>Aspidochirotida</taxon>
        <taxon>Holothuriidae</taxon>
        <taxon>Holothuria</taxon>
    </lineage>
</organism>
<evidence type="ECO:0000259" key="7">
    <source>
        <dbReference type="PROSITE" id="PS50837"/>
    </source>
</evidence>
<dbReference type="SMART" id="SM00005">
    <property type="entry name" value="DEATH"/>
    <property type="match status" value="1"/>
</dbReference>
<dbReference type="Gene3D" id="3.40.50.300">
    <property type="entry name" value="P-loop containing nucleotide triphosphate hydrolases"/>
    <property type="match status" value="1"/>
</dbReference>
<dbReference type="InterPro" id="IPR011029">
    <property type="entry name" value="DEATH-like_dom_sf"/>
</dbReference>
<feature type="domain" description="Death" evidence="5">
    <location>
        <begin position="15"/>
        <end position="98"/>
    </location>
</feature>
<evidence type="ECO:0000256" key="2">
    <source>
        <dbReference type="ARBA" id="ARBA00022771"/>
    </source>
</evidence>
<feature type="domain" description="ZZ-type" evidence="6">
    <location>
        <begin position="1013"/>
        <end position="1064"/>
    </location>
</feature>
<dbReference type="Pfam" id="PF00531">
    <property type="entry name" value="Death"/>
    <property type="match status" value="1"/>
</dbReference>
<dbReference type="OrthoDB" id="427518at2759"/>
<evidence type="ECO:0000256" key="4">
    <source>
        <dbReference type="PROSITE-ProRule" id="PRU00228"/>
    </source>
</evidence>
<feature type="domain" description="ZZ-type" evidence="6">
    <location>
        <begin position="1117"/>
        <end position="1168"/>
    </location>
</feature>
<dbReference type="InterPro" id="IPR000488">
    <property type="entry name" value="Death_dom"/>
</dbReference>
<dbReference type="InterPro" id="IPR000433">
    <property type="entry name" value="Znf_ZZ"/>
</dbReference>
<feature type="domain" description="ZZ-type" evidence="6">
    <location>
        <begin position="1382"/>
        <end position="1433"/>
    </location>
</feature>
<feature type="domain" description="ZZ-type" evidence="6">
    <location>
        <begin position="747"/>
        <end position="799"/>
    </location>
</feature>
<dbReference type="InterPro" id="IPR007111">
    <property type="entry name" value="NACHT_NTPase"/>
</dbReference>
<keyword evidence="1" id="KW-0479">Metal-binding</keyword>
<evidence type="ECO:0000313" key="9">
    <source>
        <dbReference type="Proteomes" id="UP001152320"/>
    </source>
</evidence>
<keyword evidence="3" id="KW-0862">Zinc</keyword>
<dbReference type="SMART" id="SM00291">
    <property type="entry name" value="ZnF_ZZ"/>
    <property type="match status" value="18"/>
</dbReference>
<feature type="domain" description="ZZ-type" evidence="6">
    <location>
        <begin position="1066"/>
        <end position="1116"/>
    </location>
</feature>
<comment type="caution">
    <text evidence="8">The sequence shown here is derived from an EMBL/GenBank/DDBJ whole genome shotgun (WGS) entry which is preliminary data.</text>
</comment>
<dbReference type="PROSITE" id="PS50837">
    <property type="entry name" value="NACHT"/>
    <property type="match status" value="1"/>
</dbReference>
<dbReference type="PANTHER" id="PTHR20930:SF0">
    <property type="entry name" value="PROTEIN ILRUN"/>
    <property type="match status" value="1"/>
</dbReference>
<dbReference type="PANTHER" id="PTHR20930">
    <property type="entry name" value="OVARIAN CARCINOMA ANTIGEN CA125-RELATED"/>
    <property type="match status" value="1"/>
</dbReference>
<dbReference type="Proteomes" id="UP001152320">
    <property type="component" value="Chromosome 2"/>
</dbReference>
<dbReference type="PROSITE" id="PS50135">
    <property type="entry name" value="ZF_ZZ_2"/>
    <property type="match status" value="17"/>
</dbReference>
<sequence length="1719" mass="201628">MRQRQRGSMDDEIVKDSMISYLAGQMPNEWKEVGRCLGFNDAELTHMRSDHYRLKDAIHEMLLKWKQRNGSRATCLVLAKGLEDAKRLDLAQELTGFNSSQSSVERELSYKMYERVGRRTADSIPSHQMETDIATTRESPFLGDKANVFVQCLQKKYRRLLSLLKPIPWERQLKKKIEDTFQNVGITWLEGGKDGKYKENWKFLDSYEAIFTYDGLAVADRIVIEGDPGCGKTTLMYQLARLWCNNEPPMISVHIFILLLMKHVKPGMSIYTAIRTTLLPRDTYLTDEDIRVILEAKSSKILALDGLDEYSGRNSEGFEDSDFMASLKGEMLLDIKEIVTTRSSCLSDLGECSVERIRIEGFTEDSWTAYLRNAFSGDEGTARGVFESITRHDILETLCSIPLFFMLICHITKDDIRLGRKPKLTTVTEVFKHIITCMRAHYDNKNIDTIPKVESEGELIEELAFCGLLSTSLQLTWSKEHIATSAEYDVLVTCGILVEEDGDVNVGNSVFDIDMRPKAVRFRHMLFQEWHGATYFSRLLKNSEDKFIEKIKEVNPDDLHYLLRFTCGLNTQATNLILEHLLKMQKLDTFCMCFIEHTQDQTSLKEVVAKMCRNVLRLSWSQGAVVHRGYASLLQFATEQKIAVRHISIEPQALKRFALEKMILTSGVQLKPLVTVKSLAFEGWPDEKAFPWLERCENLDTLAIYTFNEDVDPTLLWDIFGKTNTKVYYSTKDSSYILRYKQWMNKHDFIRCDKCGEEHINGYRFRCKTCKYFNLCETCKETEKHDDRHIFYKFDGSETVHRYIECSCCGEEHIRGSRFRCETCKYFNLCIICKDKGEHKEHKFKEYDGNEPQHIGINCSICEEDSIRGDRHRCKSCEYFNLCDVCKLKGVHAEHEFRRFDGTEPIYDFIKCDGCGEHSIRGYRYRCVTCKFYNLCGSCKNNGKHREHNFRKFDGTEVRHNFKPCDGCGEDEIRGVRYRCKTCENFNLCEWCMSRVLHEKHEFEKFDGTQHTHTYVKCNGCGEKSIVGNRYRCKVCKNFNLCESCKGRKVHTQHEFHQYDGKEHMHSFIRCNGCGERNIRGNRYRCTTCEYFNLCEWCEKREHNHHTLQRFDGKETSHGASCDRCGEKHIKGDRFRCKSCTNVNLCRMCKENGNHGYHEFQKIERNKYTHDFINCNECGEHNINGVRYRCKTCVFYNLCSWCKNKGIHSEHDFRIFNGTEAKYDYVKCNGCGEKSIIGDRYRCNQCDFFNLCECCKENGIHKEHDFYKFDEFEHTHGYIGCDCCGEIEIRGDRFKCTVCDYFNLCRWCKNKGVHAEHEFEKYDGSEHKHVMIKCDGCNEKHIRGDRYRCLTCKYFNLCAWCKQKGRHKEHDFRKFDGSECIQGQVKCDGCLETSIRGDRYRCNLCIYYNLCSQCMDRKEHRAHEFTRLDGTEHKHDFIACTGCGEVDIRGDRYRCKICKYYNLCEWCKERGEHDEHEFQRFNGSEPKHDFIKCTFCGERSIIGNRYRCTSCRNVNQCELCKEKDLHPEHEYKRYDGHEHVHVFINCDGCGEVDIRGDRYRCKTCDYYNLCEQCHSAGVHDEHKFGKFDGKENRHDCIKCDGCGEKHIRSLRYRCKTCKYFNLCEWCKDRGKHKEHHFQTFDGYEFKHNRKSCGRCGERHIRGIRYRCKTLDSYNLCQLCMESSEHKSVKFQRYDGKEVRRGASGNKVSFTMITNIVRVF</sequence>
<dbReference type="Pfam" id="PF00569">
    <property type="entry name" value="ZZ"/>
    <property type="match status" value="17"/>
</dbReference>
<evidence type="ECO:0000259" key="5">
    <source>
        <dbReference type="PROSITE" id="PS50017"/>
    </source>
</evidence>
<dbReference type="CDD" id="cd01670">
    <property type="entry name" value="Death"/>
    <property type="match status" value="1"/>
</dbReference>
<dbReference type="PROSITE" id="PS01357">
    <property type="entry name" value="ZF_ZZ_1"/>
    <property type="match status" value="3"/>
</dbReference>
<feature type="domain" description="ZZ-type" evidence="6">
    <location>
        <begin position="1594"/>
        <end position="1645"/>
    </location>
</feature>
<feature type="domain" description="ZZ-type" evidence="6">
    <location>
        <begin position="801"/>
        <end position="852"/>
    </location>
</feature>
<feature type="domain" description="ZZ-type" evidence="6">
    <location>
        <begin position="1329"/>
        <end position="1380"/>
    </location>
</feature>
<dbReference type="GO" id="GO:0043130">
    <property type="term" value="F:ubiquitin binding"/>
    <property type="evidence" value="ECO:0007669"/>
    <property type="project" value="TreeGrafter"/>
</dbReference>
<name>A0A9Q1CMR3_HOLLE</name>
<dbReference type="Pfam" id="PF05729">
    <property type="entry name" value="NACHT"/>
    <property type="match status" value="1"/>
</dbReference>
<feature type="domain" description="NACHT" evidence="7">
    <location>
        <begin position="220"/>
        <end position="309"/>
    </location>
</feature>
<dbReference type="PROSITE" id="PS50017">
    <property type="entry name" value="DEATH_DOMAIN"/>
    <property type="match status" value="1"/>
</dbReference>
<proteinExistence type="predicted"/>
<dbReference type="Gene3D" id="1.10.533.10">
    <property type="entry name" value="Death Domain, Fas"/>
    <property type="match status" value="1"/>
</dbReference>
<keyword evidence="2 4" id="KW-0863">Zinc-finger</keyword>
<dbReference type="Gene3D" id="3.30.60.90">
    <property type="match status" value="18"/>
</dbReference>
<dbReference type="InterPro" id="IPR027417">
    <property type="entry name" value="P-loop_NTPase"/>
</dbReference>
<feature type="domain" description="ZZ-type" evidence="6">
    <location>
        <begin position="907"/>
        <end position="958"/>
    </location>
</feature>
<reference evidence="8" key="1">
    <citation type="submission" date="2021-10" db="EMBL/GenBank/DDBJ databases">
        <title>Tropical sea cucumber genome reveals ecological adaptation and Cuvierian tubules defense mechanism.</title>
        <authorList>
            <person name="Chen T."/>
        </authorList>
    </citation>
    <scope>NUCLEOTIDE SEQUENCE</scope>
    <source>
        <strain evidence="8">Nanhai2018</strain>
        <tissue evidence="8">Muscle</tissue>
    </source>
</reference>